<dbReference type="STRING" id="2769.R7Q0B4"/>
<evidence type="ECO:0000259" key="2">
    <source>
        <dbReference type="PROSITE" id="PS51747"/>
    </source>
</evidence>
<dbReference type="GeneID" id="17319555"/>
<dbReference type="InterPro" id="IPR016193">
    <property type="entry name" value="Cytidine_deaminase-like"/>
</dbReference>
<dbReference type="Pfam" id="PF00383">
    <property type="entry name" value="dCMP_cyt_deam_1"/>
    <property type="match status" value="1"/>
</dbReference>
<dbReference type="InterPro" id="IPR002125">
    <property type="entry name" value="CMP_dCMP_dom"/>
</dbReference>
<dbReference type="Gene3D" id="3.40.140.10">
    <property type="entry name" value="Cytidine Deaminase, domain 2"/>
    <property type="match status" value="1"/>
</dbReference>
<gene>
    <name evidence="3" type="ORF">CHC_T00001334001</name>
</gene>
<keyword evidence="4" id="KW-1185">Reference proteome</keyword>
<name>R7Q0B4_CHOCR</name>
<accession>R7Q0B4</accession>
<dbReference type="GO" id="GO:0052717">
    <property type="term" value="F:tRNA-specific adenosine-34 deaminase activity"/>
    <property type="evidence" value="ECO:0007669"/>
    <property type="project" value="UniProtKB-EC"/>
</dbReference>
<dbReference type="EMBL" id="HG001459">
    <property type="protein sequence ID" value="CDF32087.1"/>
    <property type="molecule type" value="Genomic_DNA"/>
</dbReference>
<dbReference type="PANTHER" id="PTHR11079">
    <property type="entry name" value="CYTOSINE DEAMINASE FAMILY MEMBER"/>
    <property type="match status" value="1"/>
</dbReference>
<dbReference type="CDD" id="cd01285">
    <property type="entry name" value="nucleoside_deaminase"/>
    <property type="match status" value="1"/>
</dbReference>
<dbReference type="Gramene" id="CDF32087">
    <property type="protein sequence ID" value="CDF32087"/>
    <property type="gene ID" value="CHC_T00001334001"/>
</dbReference>
<dbReference type="PROSITE" id="PS51747">
    <property type="entry name" value="CYT_DCMP_DEAMINASES_2"/>
    <property type="match status" value="1"/>
</dbReference>
<proteinExistence type="predicted"/>
<dbReference type="GO" id="GO:0002100">
    <property type="term" value="P:tRNA wobble adenosine to inosine editing"/>
    <property type="evidence" value="ECO:0007669"/>
    <property type="project" value="InterPro"/>
</dbReference>
<reference evidence="4" key="1">
    <citation type="journal article" date="2013" name="Proc. Natl. Acad. Sci. U.S.A.">
        <title>Genome structure and metabolic features in the red seaweed Chondrus crispus shed light on evolution of the Archaeplastida.</title>
        <authorList>
            <person name="Collen J."/>
            <person name="Porcel B."/>
            <person name="Carre W."/>
            <person name="Ball S.G."/>
            <person name="Chaparro C."/>
            <person name="Tonon T."/>
            <person name="Barbeyron T."/>
            <person name="Michel G."/>
            <person name="Noel B."/>
            <person name="Valentin K."/>
            <person name="Elias M."/>
            <person name="Artiguenave F."/>
            <person name="Arun A."/>
            <person name="Aury J.M."/>
            <person name="Barbosa-Neto J.F."/>
            <person name="Bothwell J.H."/>
            <person name="Bouget F.Y."/>
            <person name="Brillet L."/>
            <person name="Cabello-Hurtado F."/>
            <person name="Capella-Gutierrez S."/>
            <person name="Charrier B."/>
            <person name="Cladiere L."/>
            <person name="Cock J.M."/>
            <person name="Coelho S.M."/>
            <person name="Colleoni C."/>
            <person name="Czjzek M."/>
            <person name="Da Silva C."/>
            <person name="Delage L."/>
            <person name="Denoeud F."/>
            <person name="Deschamps P."/>
            <person name="Dittami S.M."/>
            <person name="Gabaldon T."/>
            <person name="Gachon C.M."/>
            <person name="Groisillier A."/>
            <person name="Herve C."/>
            <person name="Jabbari K."/>
            <person name="Katinka M."/>
            <person name="Kloareg B."/>
            <person name="Kowalczyk N."/>
            <person name="Labadie K."/>
            <person name="Leblanc C."/>
            <person name="Lopez P.J."/>
            <person name="McLachlan D.H."/>
            <person name="Meslet-Cladiere L."/>
            <person name="Moustafa A."/>
            <person name="Nehr Z."/>
            <person name="Nyvall Collen P."/>
            <person name="Panaud O."/>
            <person name="Partensky F."/>
            <person name="Poulain J."/>
            <person name="Rensing S.A."/>
            <person name="Rousvoal S."/>
            <person name="Samson G."/>
            <person name="Symeonidi A."/>
            <person name="Weissenbach J."/>
            <person name="Zambounis A."/>
            <person name="Wincker P."/>
            <person name="Boyen C."/>
        </authorList>
    </citation>
    <scope>NUCLEOTIDE SEQUENCE [LARGE SCALE GENOMIC DNA]</scope>
    <source>
        <strain evidence="4">cv. Stackhouse</strain>
    </source>
</reference>
<feature type="domain" description="CMP/dCMP-type deaminase" evidence="2">
    <location>
        <begin position="1"/>
        <end position="105"/>
    </location>
</feature>
<dbReference type="GO" id="GO:0046872">
    <property type="term" value="F:metal ion binding"/>
    <property type="evidence" value="ECO:0007669"/>
    <property type="project" value="UniProtKB-KW"/>
</dbReference>
<evidence type="ECO:0000313" key="4">
    <source>
        <dbReference type="Proteomes" id="UP000012073"/>
    </source>
</evidence>
<sequence>MEKALEEARKALERGEVPVGCALIDTKGKCVAVGSNRTNELGNATSHAELVAFEALGAQKFNRGELTLYVTCEPCVMCAAAIVQIGIIGKIVFGCSNPRFGGCGSVRSLNMYKECGKGGDDMFVPEIQSGVEAATAVQLLGEFYTRSNPNAPKPKKRRVKK</sequence>
<organism evidence="3 4">
    <name type="scientific">Chondrus crispus</name>
    <name type="common">Carrageen Irish moss</name>
    <name type="synonym">Polymorpha crispa</name>
    <dbReference type="NCBI Taxonomy" id="2769"/>
    <lineage>
        <taxon>Eukaryota</taxon>
        <taxon>Rhodophyta</taxon>
        <taxon>Florideophyceae</taxon>
        <taxon>Rhodymeniophycidae</taxon>
        <taxon>Gigartinales</taxon>
        <taxon>Gigartinaceae</taxon>
        <taxon>Chondrus</taxon>
    </lineage>
</organism>
<dbReference type="AlphaFoldDB" id="R7Q0B4"/>
<dbReference type="Proteomes" id="UP000012073">
    <property type="component" value="Unassembled WGS sequence"/>
</dbReference>
<dbReference type="KEGG" id="ccp:CHC_T00001334001"/>
<dbReference type="PANTHER" id="PTHR11079:SF149">
    <property type="entry name" value="TRNA-SPECIFIC ADENOSINE DEAMINASE 2"/>
    <property type="match status" value="1"/>
</dbReference>
<dbReference type="SUPFAM" id="SSF53927">
    <property type="entry name" value="Cytidine deaminase-like"/>
    <property type="match status" value="1"/>
</dbReference>
<dbReference type="OMA" id="PCQMCAG"/>
<keyword evidence="1" id="KW-0378">Hydrolase</keyword>
<evidence type="ECO:0000256" key="1">
    <source>
        <dbReference type="ARBA" id="ARBA00022801"/>
    </source>
</evidence>
<protein>
    <recommendedName>
        <fullName evidence="2">CMP/dCMP-type deaminase domain-containing protein</fullName>
    </recommendedName>
</protein>
<evidence type="ECO:0000313" key="3">
    <source>
        <dbReference type="EMBL" id="CDF32087.1"/>
    </source>
</evidence>
<dbReference type="RefSeq" id="XP_005711752.1">
    <property type="nucleotide sequence ID" value="XM_005711695.1"/>
</dbReference>
<dbReference type="PhylomeDB" id="R7Q0B4"/>
<dbReference type="OrthoDB" id="1701769at2759"/>